<feature type="signal peptide" evidence="3">
    <location>
        <begin position="1"/>
        <end position="26"/>
    </location>
</feature>
<comment type="similarity">
    <text evidence="1">Belongs to the leguminous lectin family.</text>
</comment>
<dbReference type="Proteomes" id="UP000250321">
    <property type="component" value="Unassembled WGS sequence"/>
</dbReference>
<protein>
    <submittedName>
        <fullName evidence="5">L-type lectin-domain containing receptor kinase VII.1-like</fullName>
    </submittedName>
</protein>
<name>A0A314YFH6_PRUYE</name>
<sequence length="138" mass="15738">MKERNPHPKPLLLVILLPAILSLQSALVVDFVFNAFNSSDMLLPYSNATVESRILTLTNSTNFSIDRALYKSKIPTKAPNSSYVYRFSTSFIFSQSFSFSMESSSLPQNLMFQFLITLYSNHHTLRITMREILYGKAN</sequence>
<comment type="caution">
    <text evidence="5">The sequence shown here is derived from an EMBL/GenBank/DDBJ whole genome shotgun (WGS) entry which is preliminary data.</text>
</comment>
<feature type="domain" description="Legume lectin" evidence="4">
    <location>
        <begin position="30"/>
        <end position="95"/>
    </location>
</feature>
<keyword evidence="2 5" id="KW-0430">Lectin</keyword>
<evidence type="ECO:0000313" key="6">
    <source>
        <dbReference type="Proteomes" id="UP000250321"/>
    </source>
</evidence>
<dbReference type="AlphaFoldDB" id="A0A314YFH6"/>
<evidence type="ECO:0000256" key="3">
    <source>
        <dbReference type="SAM" id="SignalP"/>
    </source>
</evidence>
<evidence type="ECO:0000259" key="4">
    <source>
        <dbReference type="Pfam" id="PF00139"/>
    </source>
</evidence>
<gene>
    <name evidence="5" type="ORF">Pyn_10300</name>
</gene>
<reference evidence="5 6" key="1">
    <citation type="submission" date="2018-02" db="EMBL/GenBank/DDBJ databases">
        <title>Draft genome of wild Prunus yedoensis var. nudiflora.</title>
        <authorList>
            <person name="Baek S."/>
            <person name="Kim J.-H."/>
            <person name="Choi K."/>
            <person name="Kim G.-B."/>
            <person name="Cho A."/>
            <person name="Jang H."/>
            <person name="Shin C.-H."/>
            <person name="Yu H.-J."/>
            <person name="Mun J.-H."/>
        </authorList>
    </citation>
    <scope>NUCLEOTIDE SEQUENCE [LARGE SCALE GENOMIC DNA]</scope>
    <source>
        <strain evidence="6">cv. Jeju island</strain>
        <tissue evidence="5">Leaf</tissue>
    </source>
</reference>
<keyword evidence="5" id="KW-0808">Transferase</keyword>
<keyword evidence="5" id="KW-0675">Receptor</keyword>
<dbReference type="InterPro" id="IPR001220">
    <property type="entry name" value="Legume_lectin_dom"/>
</dbReference>
<dbReference type="InterPro" id="IPR013320">
    <property type="entry name" value="ConA-like_dom_sf"/>
</dbReference>
<dbReference type="Gene3D" id="2.60.120.200">
    <property type="match status" value="1"/>
</dbReference>
<dbReference type="Pfam" id="PF00139">
    <property type="entry name" value="Lectin_legB"/>
    <property type="match status" value="1"/>
</dbReference>
<keyword evidence="5" id="KW-0418">Kinase</keyword>
<evidence type="ECO:0000256" key="1">
    <source>
        <dbReference type="ARBA" id="ARBA00007606"/>
    </source>
</evidence>
<evidence type="ECO:0000313" key="5">
    <source>
        <dbReference type="EMBL" id="PQQ04720.1"/>
    </source>
</evidence>
<keyword evidence="3" id="KW-0732">Signal</keyword>
<dbReference type="SUPFAM" id="SSF49899">
    <property type="entry name" value="Concanavalin A-like lectins/glucanases"/>
    <property type="match status" value="1"/>
</dbReference>
<dbReference type="GO" id="GO:0016301">
    <property type="term" value="F:kinase activity"/>
    <property type="evidence" value="ECO:0007669"/>
    <property type="project" value="UniProtKB-KW"/>
</dbReference>
<evidence type="ECO:0000256" key="2">
    <source>
        <dbReference type="ARBA" id="ARBA00022734"/>
    </source>
</evidence>
<organism evidence="5 6">
    <name type="scientific">Prunus yedoensis var. nudiflora</name>
    <dbReference type="NCBI Taxonomy" id="2094558"/>
    <lineage>
        <taxon>Eukaryota</taxon>
        <taxon>Viridiplantae</taxon>
        <taxon>Streptophyta</taxon>
        <taxon>Embryophyta</taxon>
        <taxon>Tracheophyta</taxon>
        <taxon>Spermatophyta</taxon>
        <taxon>Magnoliopsida</taxon>
        <taxon>eudicotyledons</taxon>
        <taxon>Gunneridae</taxon>
        <taxon>Pentapetalae</taxon>
        <taxon>rosids</taxon>
        <taxon>fabids</taxon>
        <taxon>Rosales</taxon>
        <taxon>Rosaceae</taxon>
        <taxon>Amygdaloideae</taxon>
        <taxon>Amygdaleae</taxon>
        <taxon>Prunus</taxon>
    </lineage>
</organism>
<proteinExistence type="inferred from homology"/>
<feature type="chain" id="PRO_5016348628" evidence="3">
    <location>
        <begin position="27"/>
        <end position="138"/>
    </location>
</feature>
<keyword evidence="6" id="KW-1185">Reference proteome</keyword>
<accession>A0A314YFH6</accession>
<dbReference type="EMBL" id="PJQY01001204">
    <property type="protein sequence ID" value="PQQ04720.1"/>
    <property type="molecule type" value="Genomic_DNA"/>
</dbReference>
<dbReference type="GO" id="GO:0030246">
    <property type="term" value="F:carbohydrate binding"/>
    <property type="evidence" value="ECO:0007669"/>
    <property type="project" value="UniProtKB-KW"/>
</dbReference>